<comment type="catalytic activity">
    <reaction evidence="1">
        <text>Release of N-terminal proline from a peptide.</text>
        <dbReference type="EC" id="3.4.11.5"/>
    </reaction>
</comment>
<keyword evidence="6 13" id="KW-0031">Aminopeptidase</keyword>
<protein>
    <recommendedName>
        <fullName evidence="5">Proline iminopeptidase</fullName>
        <ecNumber evidence="4">3.4.11.5</ecNumber>
    </recommendedName>
    <alternativeName>
        <fullName evidence="10">Prolyl aminopeptidase</fullName>
    </alternativeName>
</protein>
<dbReference type="Proteomes" id="UP000037660">
    <property type="component" value="Unassembled WGS sequence"/>
</dbReference>
<dbReference type="PANTHER" id="PTHR43722">
    <property type="entry name" value="PROLINE IMINOPEPTIDASE"/>
    <property type="match status" value="1"/>
</dbReference>
<dbReference type="Gene3D" id="3.40.50.1820">
    <property type="entry name" value="alpha/beta hydrolase"/>
    <property type="match status" value="1"/>
</dbReference>
<evidence type="ECO:0000256" key="6">
    <source>
        <dbReference type="ARBA" id="ARBA00022438"/>
    </source>
</evidence>
<evidence type="ECO:0000256" key="5">
    <source>
        <dbReference type="ARBA" id="ARBA00021843"/>
    </source>
</evidence>
<keyword evidence="7" id="KW-0963">Cytoplasm</keyword>
<dbReference type="InterPro" id="IPR029058">
    <property type="entry name" value="AB_hydrolase_fold"/>
</dbReference>
<dbReference type="SUPFAM" id="SSF53474">
    <property type="entry name" value="alpha/beta-Hydrolases"/>
    <property type="match status" value="1"/>
</dbReference>
<evidence type="ECO:0000256" key="7">
    <source>
        <dbReference type="ARBA" id="ARBA00022490"/>
    </source>
</evidence>
<keyword evidence="14" id="KW-1185">Reference proteome</keyword>
<accession>A0A0K8NVN4</accession>
<dbReference type="EC" id="3.4.11.5" evidence="4"/>
<dbReference type="GO" id="GO:0006508">
    <property type="term" value="P:proteolysis"/>
    <property type="evidence" value="ECO:0007669"/>
    <property type="project" value="UniProtKB-KW"/>
</dbReference>
<reference evidence="14" key="1">
    <citation type="submission" date="2015-07" db="EMBL/GenBank/DDBJ databases">
        <title>Discovery of a poly(ethylene terephthalate assimilation.</title>
        <authorList>
            <person name="Yoshida S."/>
            <person name="Hiraga K."/>
            <person name="Takehana T."/>
            <person name="Taniguchi I."/>
            <person name="Yamaji H."/>
            <person name="Maeda Y."/>
            <person name="Toyohara K."/>
            <person name="Miyamoto K."/>
            <person name="Kimura Y."/>
            <person name="Oda K."/>
        </authorList>
    </citation>
    <scope>NUCLEOTIDE SEQUENCE [LARGE SCALE GENOMIC DNA]</scope>
    <source>
        <strain evidence="14">NBRC 110686 / TISTR 2288 / 201-F6</strain>
    </source>
</reference>
<dbReference type="AlphaFoldDB" id="A0A0K8NVN4"/>
<evidence type="ECO:0000313" key="14">
    <source>
        <dbReference type="Proteomes" id="UP000037660"/>
    </source>
</evidence>
<evidence type="ECO:0000256" key="3">
    <source>
        <dbReference type="ARBA" id="ARBA00010088"/>
    </source>
</evidence>
<dbReference type="EMBL" id="BBYR01000007">
    <property type="protein sequence ID" value="GAP34452.1"/>
    <property type="molecule type" value="Genomic_DNA"/>
</dbReference>
<name>A0A0K8NVN4_PISS1</name>
<evidence type="ECO:0000256" key="4">
    <source>
        <dbReference type="ARBA" id="ARBA00012568"/>
    </source>
</evidence>
<keyword evidence="9 13" id="KW-0378">Hydrolase</keyword>
<feature type="region of interest" description="Disordered" evidence="11">
    <location>
        <begin position="226"/>
        <end position="245"/>
    </location>
</feature>
<sequence>MPIDRLPAPQLLPVDARHRLAWRALGAAGDPAVLVLHGGPGGRTRARSLGWFARPGVRVIAHDQRGCGDSLPAGECRDNTLAQLVEDIEALRRAAGVAAWAVAGGSWGSLLALAYAATHPARVRGLFLRSSFLGSAAEVAAFFAPWSDWLGPAGAAWLGSVPPVPDPVGLLQRETAASGADTGSPRGRAQGPAQAVAGTEPAAQAPERTRRIARAWADFEALQSRAGGWAGGQPPSPRWQPPAEPDALPPLPAGLQVQAHYLAHGCFVPAGAWARWWPVLDALAARVPVELVHGDADAVCAVSVSRGLAARWPAARLTEVPGAGHAMDEPRLDAALGAAAERWLARLAGPPG</sequence>
<keyword evidence="8" id="KW-0645">Protease</keyword>
<dbReference type="PRINTS" id="PR00793">
    <property type="entry name" value="PROAMNOPTASE"/>
</dbReference>
<dbReference type="RefSeq" id="WP_054018569.1">
    <property type="nucleotide sequence ID" value="NZ_BBYR01000007.1"/>
</dbReference>
<evidence type="ECO:0000256" key="9">
    <source>
        <dbReference type="ARBA" id="ARBA00022801"/>
    </source>
</evidence>
<dbReference type="Pfam" id="PF00561">
    <property type="entry name" value="Abhydrolase_1"/>
    <property type="match status" value="1"/>
</dbReference>
<dbReference type="PANTHER" id="PTHR43722:SF1">
    <property type="entry name" value="PROLINE IMINOPEPTIDASE"/>
    <property type="match status" value="1"/>
</dbReference>
<feature type="domain" description="AB hydrolase-1" evidence="12">
    <location>
        <begin position="31"/>
        <end position="146"/>
    </location>
</feature>
<dbReference type="STRING" id="1547922.ISF6_4627"/>
<dbReference type="InterPro" id="IPR002410">
    <property type="entry name" value="Peptidase_S33"/>
</dbReference>
<comment type="caution">
    <text evidence="13">The sequence shown here is derived from an EMBL/GenBank/DDBJ whole genome shotgun (WGS) entry which is preliminary data.</text>
</comment>
<evidence type="ECO:0000256" key="2">
    <source>
        <dbReference type="ARBA" id="ARBA00004496"/>
    </source>
</evidence>
<dbReference type="GO" id="GO:0004177">
    <property type="term" value="F:aminopeptidase activity"/>
    <property type="evidence" value="ECO:0007669"/>
    <property type="project" value="UniProtKB-KW"/>
</dbReference>
<evidence type="ECO:0000256" key="11">
    <source>
        <dbReference type="SAM" id="MobiDB-lite"/>
    </source>
</evidence>
<evidence type="ECO:0000259" key="12">
    <source>
        <dbReference type="Pfam" id="PF00561"/>
    </source>
</evidence>
<dbReference type="OrthoDB" id="9796770at2"/>
<evidence type="ECO:0000256" key="10">
    <source>
        <dbReference type="ARBA" id="ARBA00029605"/>
    </source>
</evidence>
<dbReference type="GO" id="GO:0005737">
    <property type="term" value="C:cytoplasm"/>
    <property type="evidence" value="ECO:0007669"/>
    <property type="project" value="UniProtKB-SubCell"/>
</dbReference>
<comment type="subcellular location">
    <subcellularLocation>
        <location evidence="2">Cytoplasm</location>
    </subcellularLocation>
</comment>
<dbReference type="InterPro" id="IPR005944">
    <property type="entry name" value="Pro_iminopeptidase"/>
</dbReference>
<reference evidence="13 14" key="2">
    <citation type="journal article" date="2016" name="Science">
        <title>A bacterium that degrades and assimilates poly(ethylene terephthalate).</title>
        <authorList>
            <person name="Yoshida S."/>
            <person name="Hiraga K."/>
            <person name="Takehana T."/>
            <person name="Taniguchi I."/>
            <person name="Yamaji H."/>
            <person name="Maeda Y."/>
            <person name="Toyohara K."/>
            <person name="Miyamoto K."/>
            <person name="Kimura Y."/>
            <person name="Oda K."/>
        </authorList>
    </citation>
    <scope>NUCLEOTIDE SEQUENCE [LARGE SCALE GENOMIC DNA]</scope>
    <source>
        <strain evidence="14">NBRC 110686 / TISTR 2288 / 201-F6</strain>
    </source>
</reference>
<feature type="compositionally biased region" description="Pro residues" evidence="11">
    <location>
        <begin position="234"/>
        <end position="245"/>
    </location>
</feature>
<feature type="region of interest" description="Disordered" evidence="11">
    <location>
        <begin position="176"/>
        <end position="208"/>
    </location>
</feature>
<evidence type="ECO:0000256" key="1">
    <source>
        <dbReference type="ARBA" id="ARBA00001585"/>
    </source>
</evidence>
<evidence type="ECO:0000256" key="8">
    <source>
        <dbReference type="ARBA" id="ARBA00022670"/>
    </source>
</evidence>
<evidence type="ECO:0000313" key="13">
    <source>
        <dbReference type="EMBL" id="GAP34452.1"/>
    </source>
</evidence>
<organism evidence="13 14">
    <name type="scientific">Piscinibacter sakaiensis</name>
    <name type="common">Ideonella sakaiensis</name>
    <dbReference type="NCBI Taxonomy" id="1547922"/>
    <lineage>
        <taxon>Bacteria</taxon>
        <taxon>Pseudomonadati</taxon>
        <taxon>Pseudomonadota</taxon>
        <taxon>Betaproteobacteria</taxon>
        <taxon>Burkholderiales</taxon>
        <taxon>Sphaerotilaceae</taxon>
        <taxon>Piscinibacter</taxon>
    </lineage>
</organism>
<proteinExistence type="inferred from homology"/>
<gene>
    <name evidence="13" type="ORF">ISF6_4627</name>
</gene>
<dbReference type="InterPro" id="IPR000073">
    <property type="entry name" value="AB_hydrolase_1"/>
</dbReference>
<comment type="similarity">
    <text evidence="3">Belongs to the peptidase S33 family.</text>
</comment>